<name>A0AAJ7RWL4_9HYME</name>
<dbReference type="RefSeq" id="XP_026666981.1">
    <property type="nucleotide sequence ID" value="XM_026811180.1"/>
</dbReference>
<dbReference type="KEGG" id="ccal:113463941"/>
<feature type="compositionally biased region" description="Polar residues" evidence="1">
    <location>
        <begin position="165"/>
        <end position="183"/>
    </location>
</feature>
<dbReference type="PANTHER" id="PTHR38681">
    <property type="entry name" value="RETROVIRUS-RELATED POL POLYPROTEIN FROM TRANSPOSON 412-LIKE PROTEIN-RELATED"/>
    <property type="match status" value="1"/>
</dbReference>
<organism evidence="2 3">
    <name type="scientific">Ceratina calcarata</name>
    <dbReference type="NCBI Taxonomy" id="156304"/>
    <lineage>
        <taxon>Eukaryota</taxon>
        <taxon>Metazoa</taxon>
        <taxon>Ecdysozoa</taxon>
        <taxon>Arthropoda</taxon>
        <taxon>Hexapoda</taxon>
        <taxon>Insecta</taxon>
        <taxon>Pterygota</taxon>
        <taxon>Neoptera</taxon>
        <taxon>Endopterygota</taxon>
        <taxon>Hymenoptera</taxon>
        <taxon>Apocrita</taxon>
        <taxon>Aculeata</taxon>
        <taxon>Apoidea</taxon>
        <taxon>Anthophila</taxon>
        <taxon>Apidae</taxon>
        <taxon>Ceratina</taxon>
        <taxon>Zadontomerus</taxon>
    </lineage>
</organism>
<dbReference type="Proteomes" id="UP000694925">
    <property type="component" value="Unplaced"/>
</dbReference>
<keyword evidence="2" id="KW-1185">Reference proteome</keyword>
<evidence type="ECO:0000256" key="1">
    <source>
        <dbReference type="SAM" id="MobiDB-lite"/>
    </source>
</evidence>
<protein>
    <submittedName>
        <fullName evidence="3">Uncharacterized protein LOC113463941</fullName>
    </submittedName>
</protein>
<proteinExistence type="predicted"/>
<feature type="region of interest" description="Disordered" evidence="1">
    <location>
        <begin position="154"/>
        <end position="189"/>
    </location>
</feature>
<dbReference type="AlphaFoldDB" id="A0AAJ7RWL4"/>
<reference evidence="3" key="1">
    <citation type="submission" date="2025-08" db="UniProtKB">
        <authorList>
            <consortium name="RefSeq"/>
        </authorList>
    </citation>
    <scope>IDENTIFICATION</scope>
    <source>
        <tissue evidence="3">Whole body</tissue>
    </source>
</reference>
<sequence length="214" mass="23823">MTVETDLQASAAEMLYGTTLRVPGEFFISEDTPAPDPQIFVEMFQQHMLQVRSVPAAHYEKRKVFAHKVLYSCTHVFVRVDAVRKPLEQPYEGPYKVISRARDNVFIVNVNGTHVSITTERLKPAFVEVTEMDETMEGTTNIAAEHQPFAQLKTYPGPAKKLGRPSSSGGDDVSVRQTSSLSAEPSVASALSDFHVPESPILDITYKTLDERTH</sequence>
<evidence type="ECO:0000313" key="2">
    <source>
        <dbReference type="Proteomes" id="UP000694925"/>
    </source>
</evidence>
<dbReference type="GeneID" id="113463941"/>
<feature type="non-terminal residue" evidence="3">
    <location>
        <position position="214"/>
    </location>
</feature>
<dbReference type="PANTHER" id="PTHR38681:SF1">
    <property type="entry name" value="RETROVIRUS-RELATED POL POLYPROTEIN FROM TRANSPOSON 412-LIKE PROTEIN"/>
    <property type="match status" value="1"/>
</dbReference>
<accession>A0AAJ7RWL4</accession>
<evidence type="ECO:0000313" key="3">
    <source>
        <dbReference type="RefSeq" id="XP_026666981.1"/>
    </source>
</evidence>
<gene>
    <name evidence="3" type="primary">LOC113463941</name>
</gene>